<dbReference type="OrthoDB" id="9797178at2"/>
<gene>
    <name evidence="2" type="ORF">ATL31_1104</name>
</gene>
<dbReference type="AlphaFoldDB" id="A0A2N3YHG6"/>
<evidence type="ECO:0000313" key="2">
    <source>
        <dbReference type="EMBL" id="PKW26297.1"/>
    </source>
</evidence>
<dbReference type="Gene3D" id="3.40.630.30">
    <property type="match status" value="1"/>
</dbReference>
<keyword evidence="2" id="KW-0808">Transferase</keyword>
<protein>
    <submittedName>
        <fullName evidence="2">Putative acetyltransferase</fullName>
    </submittedName>
</protein>
<dbReference type="RefSeq" id="WP_101394884.1">
    <property type="nucleotide sequence ID" value="NZ_PJNE01000001.1"/>
</dbReference>
<feature type="domain" description="N-acetyltransferase" evidence="1">
    <location>
        <begin position="5"/>
        <end position="157"/>
    </location>
</feature>
<name>A0A2N3YHG6_9MICO</name>
<dbReference type="GO" id="GO:0016747">
    <property type="term" value="F:acyltransferase activity, transferring groups other than amino-acyl groups"/>
    <property type="evidence" value="ECO:0007669"/>
    <property type="project" value="InterPro"/>
</dbReference>
<evidence type="ECO:0000313" key="3">
    <source>
        <dbReference type="Proteomes" id="UP000233781"/>
    </source>
</evidence>
<evidence type="ECO:0000259" key="1">
    <source>
        <dbReference type="PROSITE" id="PS51186"/>
    </source>
</evidence>
<keyword evidence="3" id="KW-1185">Reference proteome</keyword>
<accession>A0A2N3YHG6</accession>
<dbReference type="Proteomes" id="UP000233781">
    <property type="component" value="Unassembled WGS sequence"/>
</dbReference>
<dbReference type="SUPFAM" id="SSF55729">
    <property type="entry name" value="Acyl-CoA N-acyltransferases (Nat)"/>
    <property type="match status" value="1"/>
</dbReference>
<dbReference type="EMBL" id="PJNE01000001">
    <property type="protein sequence ID" value="PKW26297.1"/>
    <property type="molecule type" value="Genomic_DNA"/>
</dbReference>
<reference evidence="2 3" key="1">
    <citation type="submission" date="2017-12" db="EMBL/GenBank/DDBJ databases">
        <title>Sequencing the genomes of 1000 Actinobacteria strains.</title>
        <authorList>
            <person name="Klenk H.-P."/>
        </authorList>
    </citation>
    <scope>NUCLEOTIDE SEQUENCE [LARGE SCALE GENOMIC DNA]</scope>
    <source>
        <strain evidence="2 3">DSM 12806</strain>
    </source>
</reference>
<dbReference type="InterPro" id="IPR000182">
    <property type="entry name" value="GNAT_dom"/>
</dbReference>
<comment type="caution">
    <text evidence="2">The sequence shown here is derived from an EMBL/GenBank/DDBJ whole genome shotgun (WGS) entry which is preliminary data.</text>
</comment>
<dbReference type="Pfam" id="PF13508">
    <property type="entry name" value="Acetyltransf_7"/>
    <property type="match status" value="1"/>
</dbReference>
<sequence>MDPALVIRREQPDDLGVTRELHDAAFGVPAGGEHSLQTRILDALRADGDVLPDLTFVAALRGEVVGHVVCSRARMGEGPSVGLGPVAVRPDRQGEGIGSALVAAVLVTADQQHEPSVVLLGDPGWYAHFGFEPAAAHAVASPRPWPDGHFQLKRLQAWRPGLAGPFRYAAAFDLEP</sequence>
<dbReference type="InterPro" id="IPR016181">
    <property type="entry name" value="Acyl_CoA_acyltransferase"/>
</dbReference>
<dbReference type="PROSITE" id="PS51186">
    <property type="entry name" value="GNAT"/>
    <property type="match status" value="1"/>
</dbReference>
<organism evidence="2 3">
    <name type="scientific">Phycicoccus duodecadis</name>
    <dbReference type="NCBI Taxonomy" id="173053"/>
    <lineage>
        <taxon>Bacteria</taxon>
        <taxon>Bacillati</taxon>
        <taxon>Actinomycetota</taxon>
        <taxon>Actinomycetes</taxon>
        <taxon>Micrococcales</taxon>
        <taxon>Intrasporangiaceae</taxon>
        <taxon>Phycicoccus</taxon>
    </lineage>
</organism>
<dbReference type="CDD" id="cd04301">
    <property type="entry name" value="NAT_SF"/>
    <property type="match status" value="1"/>
</dbReference>
<proteinExistence type="predicted"/>